<dbReference type="OrthoDB" id="445896at2759"/>
<dbReference type="Proteomes" id="UP000784294">
    <property type="component" value="Unassembled WGS sequence"/>
</dbReference>
<evidence type="ECO:0000256" key="1">
    <source>
        <dbReference type="SAM" id="MobiDB-lite"/>
    </source>
</evidence>
<comment type="caution">
    <text evidence="2">The sequence shown here is derived from an EMBL/GenBank/DDBJ whole genome shotgun (WGS) entry which is preliminary data.</text>
</comment>
<dbReference type="EMBL" id="CAAALY010272867">
    <property type="protein sequence ID" value="VEL42159.1"/>
    <property type="molecule type" value="Genomic_DNA"/>
</dbReference>
<organism evidence="2 3">
    <name type="scientific">Protopolystoma xenopodis</name>
    <dbReference type="NCBI Taxonomy" id="117903"/>
    <lineage>
        <taxon>Eukaryota</taxon>
        <taxon>Metazoa</taxon>
        <taxon>Spiralia</taxon>
        <taxon>Lophotrochozoa</taxon>
        <taxon>Platyhelminthes</taxon>
        <taxon>Monogenea</taxon>
        <taxon>Polyopisthocotylea</taxon>
        <taxon>Polystomatidea</taxon>
        <taxon>Polystomatidae</taxon>
        <taxon>Protopolystoma</taxon>
    </lineage>
</organism>
<gene>
    <name evidence="2" type="ORF">PXEA_LOCUS35599</name>
</gene>
<name>A0A3S5BEA8_9PLAT</name>
<keyword evidence="3" id="KW-1185">Reference proteome</keyword>
<feature type="compositionally biased region" description="Polar residues" evidence="1">
    <location>
        <begin position="105"/>
        <end position="121"/>
    </location>
</feature>
<accession>A0A3S5BEA8</accession>
<protein>
    <submittedName>
        <fullName evidence="2">Uncharacterized protein</fullName>
    </submittedName>
</protein>
<feature type="region of interest" description="Disordered" evidence="1">
    <location>
        <begin position="105"/>
        <end position="125"/>
    </location>
</feature>
<sequence length="163" mass="17509">MVLRIATLTDDADYDAGETFGNVPSPRFNFGNEHADNGPRTRTSFRSKKSNNLIEVCSGLSEDSVRVELTSSAALLASSLHLSRKSSASLAACLTALVKTRMGVSSSPQLTVPPKSQSQRESTSDCDNYGDVTALFRYTITGVSGLKYKFDISDKPGSQISFS</sequence>
<evidence type="ECO:0000313" key="2">
    <source>
        <dbReference type="EMBL" id="VEL42159.1"/>
    </source>
</evidence>
<evidence type="ECO:0000313" key="3">
    <source>
        <dbReference type="Proteomes" id="UP000784294"/>
    </source>
</evidence>
<proteinExistence type="predicted"/>
<dbReference type="AlphaFoldDB" id="A0A3S5BEA8"/>
<reference evidence="2" key="1">
    <citation type="submission" date="2018-11" db="EMBL/GenBank/DDBJ databases">
        <authorList>
            <consortium name="Pathogen Informatics"/>
        </authorList>
    </citation>
    <scope>NUCLEOTIDE SEQUENCE</scope>
</reference>